<dbReference type="PANTHER" id="PTHR46400">
    <property type="entry name" value="RING/U-BOX SUPERFAMILY PROTEIN"/>
    <property type="match status" value="1"/>
</dbReference>
<keyword evidence="1" id="KW-0863">Zinc-finger</keyword>
<feature type="non-terminal residue" evidence="3">
    <location>
        <position position="53"/>
    </location>
</feature>
<gene>
    <name evidence="3" type="ORF">FRACYDRAFT_165332</name>
</gene>
<proteinExistence type="predicted"/>
<organism evidence="3 4">
    <name type="scientific">Fragilariopsis cylindrus CCMP1102</name>
    <dbReference type="NCBI Taxonomy" id="635003"/>
    <lineage>
        <taxon>Eukaryota</taxon>
        <taxon>Sar</taxon>
        <taxon>Stramenopiles</taxon>
        <taxon>Ochrophyta</taxon>
        <taxon>Bacillariophyta</taxon>
        <taxon>Bacillariophyceae</taxon>
        <taxon>Bacillariophycidae</taxon>
        <taxon>Bacillariales</taxon>
        <taxon>Bacillariaceae</taxon>
        <taxon>Fragilariopsis</taxon>
    </lineage>
</organism>
<dbReference type="InterPro" id="IPR033276">
    <property type="entry name" value="BB"/>
</dbReference>
<dbReference type="PROSITE" id="PS50089">
    <property type="entry name" value="ZF_RING_2"/>
    <property type="match status" value="1"/>
</dbReference>
<dbReference type="SMART" id="SM00184">
    <property type="entry name" value="RING"/>
    <property type="match status" value="1"/>
</dbReference>
<evidence type="ECO:0000313" key="4">
    <source>
        <dbReference type="Proteomes" id="UP000095751"/>
    </source>
</evidence>
<dbReference type="InterPro" id="IPR001841">
    <property type="entry name" value="Znf_RING"/>
</dbReference>
<dbReference type="InterPro" id="IPR013083">
    <property type="entry name" value="Znf_RING/FYVE/PHD"/>
</dbReference>
<sequence length="53" mass="6114">DIHHPECSICLGEYEKGDKLISLNPCHHIFHDECITSWTNHNIRCPLCNVDLV</sequence>
<protein>
    <recommendedName>
        <fullName evidence="2">RING-type domain-containing protein</fullName>
    </recommendedName>
</protein>
<keyword evidence="4" id="KW-1185">Reference proteome</keyword>
<dbReference type="GO" id="GO:0008270">
    <property type="term" value="F:zinc ion binding"/>
    <property type="evidence" value="ECO:0007669"/>
    <property type="project" value="UniProtKB-KW"/>
</dbReference>
<evidence type="ECO:0000313" key="3">
    <source>
        <dbReference type="EMBL" id="OEU23324.1"/>
    </source>
</evidence>
<dbReference type="AlphaFoldDB" id="A0A1E7FYX5"/>
<keyword evidence="1" id="KW-0479">Metal-binding</keyword>
<dbReference type="InParanoid" id="A0A1E7FYX5"/>
<reference evidence="3 4" key="1">
    <citation type="submission" date="2016-09" db="EMBL/GenBank/DDBJ databases">
        <title>Extensive genetic diversity and differential bi-allelic expression allows diatom success in the polar Southern Ocean.</title>
        <authorList>
            <consortium name="DOE Joint Genome Institute"/>
            <person name="Mock T."/>
            <person name="Otillar R.P."/>
            <person name="Strauss J."/>
            <person name="Dupont C."/>
            <person name="Frickenhaus S."/>
            <person name="Maumus F."/>
            <person name="Mcmullan M."/>
            <person name="Sanges R."/>
            <person name="Schmutz J."/>
            <person name="Toseland A."/>
            <person name="Valas R."/>
            <person name="Veluchamy A."/>
            <person name="Ward B.J."/>
            <person name="Allen A."/>
            <person name="Barry K."/>
            <person name="Falciatore A."/>
            <person name="Ferrante M."/>
            <person name="Fortunato A.E."/>
            <person name="Gloeckner G."/>
            <person name="Gruber A."/>
            <person name="Hipkin R."/>
            <person name="Janech M."/>
            <person name="Kroth P."/>
            <person name="Leese F."/>
            <person name="Lindquist E."/>
            <person name="Lyon B.R."/>
            <person name="Martin J."/>
            <person name="Mayer C."/>
            <person name="Parker M."/>
            <person name="Quesneville H."/>
            <person name="Raymond J."/>
            <person name="Uhlig C."/>
            <person name="Valentin K.U."/>
            <person name="Worden A.Z."/>
            <person name="Armbrust E.V."/>
            <person name="Bowler C."/>
            <person name="Green B."/>
            <person name="Moulton V."/>
            <person name="Van Oosterhout C."/>
            <person name="Grigoriev I."/>
        </authorList>
    </citation>
    <scope>NUCLEOTIDE SEQUENCE [LARGE SCALE GENOMIC DNA]</scope>
    <source>
        <strain evidence="3 4">CCMP1102</strain>
    </source>
</reference>
<evidence type="ECO:0000259" key="2">
    <source>
        <dbReference type="PROSITE" id="PS50089"/>
    </source>
</evidence>
<feature type="domain" description="RING-type" evidence="2">
    <location>
        <begin position="7"/>
        <end position="49"/>
    </location>
</feature>
<dbReference type="SUPFAM" id="SSF57850">
    <property type="entry name" value="RING/U-box"/>
    <property type="match status" value="1"/>
</dbReference>
<dbReference type="OrthoDB" id="193236at2759"/>
<dbReference type="Pfam" id="PF13639">
    <property type="entry name" value="zf-RING_2"/>
    <property type="match status" value="1"/>
</dbReference>
<dbReference type="GO" id="GO:0004842">
    <property type="term" value="F:ubiquitin-protein transferase activity"/>
    <property type="evidence" value="ECO:0007669"/>
    <property type="project" value="InterPro"/>
</dbReference>
<name>A0A1E7FYX5_9STRA</name>
<dbReference type="Gene3D" id="3.30.40.10">
    <property type="entry name" value="Zinc/RING finger domain, C3HC4 (zinc finger)"/>
    <property type="match status" value="1"/>
</dbReference>
<dbReference type="GO" id="GO:0046621">
    <property type="term" value="P:negative regulation of organ growth"/>
    <property type="evidence" value="ECO:0007669"/>
    <property type="project" value="InterPro"/>
</dbReference>
<feature type="non-terminal residue" evidence="3">
    <location>
        <position position="1"/>
    </location>
</feature>
<accession>A0A1E7FYX5</accession>
<evidence type="ECO:0000256" key="1">
    <source>
        <dbReference type="PROSITE-ProRule" id="PRU00175"/>
    </source>
</evidence>
<dbReference type="GO" id="GO:0016567">
    <property type="term" value="P:protein ubiquitination"/>
    <property type="evidence" value="ECO:0007669"/>
    <property type="project" value="InterPro"/>
</dbReference>
<dbReference type="PANTHER" id="PTHR46400:SF5">
    <property type="entry name" value="RING-TYPE DOMAIN-CONTAINING PROTEIN"/>
    <property type="match status" value="1"/>
</dbReference>
<keyword evidence="1" id="KW-0862">Zinc</keyword>
<dbReference type="Proteomes" id="UP000095751">
    <property type="component" value="Unassembled WGS sequence"/>
</dbReference>
<dbReference type="KEGG" id="fcy:FRACYDRAFT_165332"/>
<dbReference type="EMBL" id="KV784353">
    <property type="protein sequence ID" value="OEU23324.1"/>
    <property type="molecule type" value="Genomic_DNA"/>
</dbReference>